<comment type="caution">
    <text evidence="1">The sequence shown here is derived from an EMBL/GenBank/DDBJ whole genome shotgun (WGS) entry which is preliminary data.</text>
</comment>
<dbReference type="STRING" id="1798384.A3D03_06210"/>
<proteinExistence type="predicted"/>
<reference evidence="1 2" key="1">
    <citation type="journal article" date="2016" name="Nat. Commun.">
        <title>Thousands of microbial genomes shed light on interconnected biogeochemical processes in an aquifer system.</title>
        <authorList>
            <person name="Anantharaman K."/>
            <person name="Brown C.T."/>
            <person name="Hug L.A."/>
            <person name="Sharon I."/>
            <person name="Castelle C.J."/>
            <person name="Probst A.J."/>
            <person name="Thomas B.C."/>
            <person name="Singh A."/>
            <person name="Wilkins M.J."/>
            <person name="Karaoz U."/>
            <person name="Brodie E.L."/>
            <person name="Williams K.H."/>
            <person name="Hubbard S.S."/>
            <person name="Banfield J.F."/>
        </authorList>
    </citation>
    <scope>NUCLEOTIDE SEQUENCE [LARGE SCALE GENOMIC DNA]</scope>
</reference>
<dbReference type="Proteomes" id="UP000177092">
    <property type="component" value="Unassembled WGS sequence"/>
</dbReference>
<sequence length="567" mass="65531">MNFVKRLKPHYKEIVLVITLSFLVTTISSTKLISQYLRRPPDHVFIGISHYWEDFYYYLDQFYQGAHGRWTIVNNFTSENFSPTIVYFDHLLLGKIGGILGLSPFAAYNISVFVFKFLFISSSYLILLMALPKQGRMRVFAFVIFLFSTSFPFFGNTEGHVTLTSMRIFRTANTVFTRFGNIPDQLVRNLLVVFCFILLVKILKSLFDNKFPVNLTINKLGKVHFFTLLLLGFLFVFISISNSIRTIVMLAAAGLIVILRMPKTDRVRYFINWILIGLPIVLPSLLLMLYLFIYLKNDPLFSYALDWDVKENLGQLQLLYEDPVLFVMSFGTLGITTIIGLFHYLRKKRNIAETLSVNILIISLAGYLLPIHRLLPVAGFRFFSSLMYIFAAIIVAYTLEWLRSKLHIKNGIIILFIYLIPNLATLSSSIYKNSRPVNKLSSHLFYIPNKLYDGFKVLEALPPEDALVIANPNQSIDIMIPGLTGKRTYSGHILMTYNNDKKDTAIDKFLYKWTDQKKALNFLLENKIEYVVWTIYDGDVKQIKRDYTFLQPVYENDMISIFTISKS</sequence>
<dbReference type="EMBL" id="MFJN01000060">
    <property type="protein sequence ID" value="OGG20004.1"/>
    <property type="molecule type" value="Genomic_DNA"/>
</dbReference>
<evidence type="ECO:0008006" key="3">
    <source>
        <dbReference type="Google" id="ProtNLM"/>
    </source>
</evidence>
<protein>
    <recommendedName>
        <fullName evidence="3">Glycosyltransferase RgtA/B/C/D-like domain-containing protein</fullName>
    </recommendedName>
</protein>
<evidence type="ECO:0000313" key="1">
    <source>
        <dbReference type="EMBL" id="OGG20004.1"/>
    </source>
</evidence>
<evidence type="ECO:0000313" key="2">
    <source>
        <dbReference type="Proteomes" id="UP000177092"/>
    </source>
</evidence>
<organism evidence="1 2">
    <name type="scientific">Candidatus Gottesmanbacteria bacterium RIFCSPHIGHO2_02_FULL_40_13</name>
    <dbReference type="NCBI Taxonomy" id="1798384"/>
    <lineage>
        <taxon>Bacteria</taxon>
        <taxon>Candidatus Gottesmaniibacteriota</taxon>
    </lineage>
</organism>
<gene>
    <name evidence="1" type="ORF">A3D03_06210</name>
</gene>
<dbReference type="AlphaFoldDB" id="A0A1F6A687"/>
<accession>A0A1F6A687</accession>
<name>A0A1F6A687_9BACT</name>